<feature type="transmembrane region" description="Helical" evidence="1">
    <location>
        <begin position="261"/>
        <end position="286"/>
    </location>
</feature>
<name>I3WBX9_THESW</name>
<gene>
    <name evidence="2" type="ordered locus">Tsac_2783</name>
</gene>
<keyword evidence="2" id="KW-0614">Plasmid</keyword>
<accession>I3WBX9</accession>
<dbReference type="RefSeq" id="WP_014759601.1">
    <property type="nucleotide sequence ID" value="NC_017998.1"/>
</dbReference>
<feature type="transmembrane region" description="Helical" evidence="1">
    <location>
        <begin position="116"/>
        <end position="135"/>
    </location>
</feature>
<keyword evidence="3" id="KW-1185">Reference proteome</keyword>
<keyword evidence="1" id="KW-0472">Membrane</keyword>
<keyword evidence="1" id="KW-1133">Transmembrane helix</keyword>
<evidence type="ECO:0000313" key="3">
    <source>
        <dbReference type="Proteomes" id="UP000006178"/>
    </source>
</evidence>
<geneLocation type="plasmid" evidence="2 3">
    <name>pMU3262</name>
</geneLocation>
<evidence type="ECO:0000313" key="2">
    <source>
        <dbReference type="EMBL" id="AFK94330.1"/>
    </source>
</evidence>
<dbReference type="EMBL" id="CP003185">
    <property type="protein sequence ID" value="AFK94330.1"/>
    <property type="molecule type" value="Genomic_DNA"/>
</dbReference>
<dbReference type="PANTHER" id="PTHR35007:SF2">
    <property type="entry name" value="PILUS ASSEMBLE PROTEIN"/>
    <property type="match status" value="1"/>
</dbReference>
<dbReference type="PATRIC" id="fig|1094508.3.peg.2812"/>
<dbReference type="Proteomes" id="UP000006178">
    <property type="component" value="Plasmid pMU3262"/>
</dbReference>
<dbReference type="BioCyc" id="TSAC1094508:GLMA-2829-MONOMER"/>
<dbReference type="AlphaFoldDB" id="I3WBX9"/>
<reference evidence="2 3" key="1">
    <citation type="journal article" date="2014" name="Appl. Environ. Microbiol.">
        <title>Profile of Secreted Hydrolases, Associated Proteins, and SlpA in Thermoanaerobacterium saccharolyticum during the Degradation of Hemicellulose.</title>
        <authorList>
            <person name="Currie D.H."/>
            <person name="Guss A.M."/>
            <person name="Herring C.D."/>
            <person name="Giannone R.J."/>
            <person name="Johnson C.M."/>
            <person name="Lankford P.K."/>
            <person name="Brown S.D."/>
            <person name="Hettich R.L."/>
            <person name="Lynd L.R."/>
        </authorList>
    </citation>
    <scope>NUCLEOTIDE SEQUENCE [LARGE SCALE GENOMIC DNA]</scope>
    <source>
        <strain evidence="3">DSM 8691 / JW/SL-YS485</strain>
    </source>
</reference>
<protein>
    <recommendedName>
        <fullName evidence="4">Type II secretion system F domain-containing protein</fullName>
    </recommendedName>
</protein>
<evidence type="ECO:0000256" key="1">
    <source>
        <dbReference type="SAM" id="Phobius"/>
    </source>
</evidence>
<dbReference type="KEGG" id="tsh:Tsac_2783"/>
<sequence length="290" mass="33695">MYFILFLGLFITVYFLTESIDPPKTLKRRLNDIKKINSKRVDYNKVFVERFLKPSLEYLLKYSKLDFFKFESINRKLKKLNRNESAEEFLAKGILASIALFAAGIIIQSFVHLSTVSIIVYVLAIAAIFAPIFDLNNKIKEKNQKIIDELPRFVKTVLFQYRYKVPLVSIIKSYIDVAGDELKAELIKLYADLEILPEEKALRNFSDRLQIIEVQSFVNTLINAYSGGVDVEQLFLIQDKEIRTLNRDNIRKKLKNLPNKLTAYLFLPILGFMLIFAVPAILFIFVNTKF</sequence>
<keyword evidence="1" id="KW-0812">Transmembrane</keyword>
<dbReference type="PANTHER" id="PTHR35007">
    <property type="entry name" value="INTEGRAL MEMBRANE PROTEIN-RELATED"/>
    <property type="match status" value="1"/>
</dbReference>
<feature type="transmembrane region" description="Helical" evidence="1">
    <location>
        <begin position="89"/>
        <end position="110"/>
    </location>
</feature>
<proteinExistence type="predicted"/>
<evidence type="ECO:0008006" key="4">
    <source>
        <dbReference type="Google" id="ProtNLM"/>
    </source>
</evidence>
<organism evidence="2 3">
    <name type="scientific">Thermoanaerobacterium saccharolyticum (strain DSM 8691 / JW/SL-YS485)</name>
    <dbReference type="NCBI Taxonomy" id="1094508"/>
    <lineage>
        <taxon>Bacteria</taxon>
        <taxon>Bacillati</taxon>
        <taxon>Bacillota</taxon>
        <taxon>Clostridia</taxon>
        <taxon>Thermoanaerobacterales</taxon>
        <taxon>Thermoanaerobacteraceae</taxon>
        <taxon>Thermoanaerobacterium</taxon>
    </lineage>
</organism>